<evidence type="ECO:0000313" key="2">
    <source>
        <dbReference type="EMBL" id="MCV2231419.1"/>
    </source>
</evidence>
<evidence type="ECO:0000313" key="3">
    <source>
        <dbReference type="Proteomes" id="UP001177160"/>
    </source>
</evidence>
<name>A0ABT2Y3W0_9MOLU</name>
<protein>
    <submittedName>
        <fullName evidence="2">Uncharacterized protein</fullName>
    </submittedName>
</protein>
<evidence type="ECO:0000256" key="1">
    <source>
        <dbReference type="SAM" id="Phobius"/>
    </source>
</evidence>
<sequence>MEILDQIWAFLMSIFGDLDSMLEELVDFDGLALNFYNDVIMPLPEWMKILGTLGLAVVIIFGVFAIAKKMMKLLIIVVVILAIIVLARILMA</sequence>
<dbReference type="RefSeq" id="WP_263607531.1">
    <property type="nucleotide sequence ID" value="NZ_JAOVQM010000001.1"/>
</dbReference>
<organism evidence="2 3">
    <name type="scientific">Paracholeplasma manati</name>
    <dbReference type="NCBI Taxonomy" id="591373"/>
    <lineage>
        <taxon>Bacteria</taxon>
        <taxon>Bacillati</taxon>
        <taxon>Mycoplasmatota</taxon>
        <taxon>Mollicutes</taxon>
        <taxon>Acholeplasmatales</taxon>
        <taxon>Acholeplasmataceae</taxon>
        <taxon>Paracholeplasma</taxon>
    </lineage>
</organism>
<reference evidence="2" key="1">
    <citation type="submission" date="2022-09" db="EMBL/GenBank/DDBJ databases">
        <title>Novel Mycoplasma species identified in domestic and wild animals.</title>
        <authorList>
            <person name="Volokhov D.V."/>
            <person name="Furtak V.A."/>
            <person name="Zagorodnyaya T.A."/>
        </authorList>
    </citation>
    <scope>NUCLEOTIDE SEQUENCE</scope>
    <source>
        <strain evidence="2">Oakley</strain>
    </source>
</reference>
<dbReference type="Proteomes" id="UP001177160">
    <property type="component" value="Unassembled WGS sequence"/>
</dbReference>
<keyword evidence="1" id="KW-0472">Membrane</keyword>
<dbReference type="EMBL" id="JAOVQM010000001">
    <property type="protein sequence ID" value="MCV2231419.1"/>
    <property type="molecule type" value="Genomic_DNA"/>
</dbReference>
<feature type="transmembrane region" description="Helical" evidence="1">
    <location>
        <begin position="73"/>
        <end position="91"/>
    </location>
</feature>
<proteinExistence type="predicted"/>
<keyword evidence="1" id="KW-1133">Transmembrane helix</keyword>
<comment type="caution">
    <text evidence="2">The sequence shown here is derived from an EMBL/GenBank/DDBJ whole genome shotgun (WGS) entry which is preliminary data.</text>
</comment>
<gene>
    <name evidence="2" type="ORF">N7548_01080</name>
</gene>
<keyword evidence="1" id="KW-0812">Transmembrane</keyword>
<accession>A0ABT2Y3W0</accession>
<keyword evidence="3" id="KW-1185">Reference proteome</keyword>
<feature type="transmembrane region" description="Helical" evidence="1">
    <location>
        <begin position="46"/>
        <end position="66"/>
    </location>
</feature>